<evidence type="ECO:0000259" key="1">
    <source>
        <dbReference type="Pfam" id="PF07238"/>
    </source>
</evidence>
<protein>
    <recommendedName>
        <fullName evidence="1">PilZ domain-containing protein</fullName>
    </recommendedName>
</protein>
<proteinExistence type="predicted"/>
<organism evidence="2">
    <name type="scientific">hydrothermal vent metagenome</name>
    <dbReference type="NCBI Taxonomy" id="652676"/>
    <lineage>
        <taxon>unclassified sequences</taxon>
        <taxon>metagenomes</taxon>
        <taxon>ecological metagenomes</taxon>
    </lineage>
</organism>
<reference evidence="2" key="1">
    <citation type="submission" date="2018-06" db="EMBL/GenBank/DDBJ databases">
        <authorList>
            <person name="Zhirakovskaya E."/>
        </authorList>
    </citation>
    <scope>NUCLEOTIDE SEQUENCE</scope>
</reference>
<dbReference type="SUPFAM" id="SSF141371">
    <property type="entry name" value="PilZ domain-like"/>
    <property type="match status" value="1"/>
</dbReference>
<dbReference type="Pfam" id="PF07238">
    <property type="entry name" value="PilZ"/>
    <property type="match status" value="1"/>
</dbReference>
<dbReference type="AlphaFoldDB" id="A0A3B1AP15"/>
<accession>A0A3B1AP15</accession>
<dbReference type="EMBL" id="UOFU01000328">
    <property type="protein sequence ID" value="VAX03461.1"/>
    <property type="molecule type" value="Genomic_DNA"/>
</dbReference>
<evidence type="ECO:0000313" key="2">
    <source>
        <dbReference type="EMBL" id="VAX03461.1"/>
    </source>
</evidence>
<name>A0A3B1AP15_9ZZZZ</name>
<dbReference type="GO" id="GO:0035438">
    <property type="term" value="F:cyclic-di-GMP binding"/>
    <property type="evidence" value="ECO:0007669"/>
    <property type="project" value="InterPro"/>
</dbReference>
<dbReference type="Gene3D" id="2.40.10.220">
    <property type="entry name" value="predicted glycosyltransferase like domains"/>
    <property type="match status" value="1"/>
</dbReference>
<sequence length="121" mass="13770">MNKNSEFDEQRRFSRISFDADVQLVDAKGSWRSQLIDLSLKGALIVTPQDWSGQPGEHFLLALALDSDEEVVIRMEVSVAHSENDHIGFRCEHIDLESISHLRRLVELNLGDAKLLDRELS</sequence>
<feature type="domain" description="PilZ" evidence="1">
    <location>
        <begin position="9"/>
        <end position="107"/>
    </location>
</feature>
<dbReference type="InterPro" id="IPR027021">
    <property type="entry name" value="C-di-GMP_BP_PA4608"/>
</dbReference>
<feature type="non-terminal residue" evidence="2">
    <location>
        <position position="121"/>
    </location>
</feature>
<dbReference type="InterPro" id="IPR009875">
    <property type="entry name" value="PilZ_domain"/>
</dbReference>
<gene>
    <name evidence="2" type="ORF">MNBD_GAMMA20-2078</name>
</gene>
<dbReference type="PIRSF" id="PIRSF028141">
    <property type="entry name" value="C-di-GMP_BP_PA4608"/>
    <property type="match status" value="1"/>
</dbReference>